<keyword evidence="1" id="KW-0175">Coiled coil</keyword>
<proteinExistence type="predicted"/>
<feature type="region of interest" description="Disordered" evidence="2">
    <location>
        <begin position="530"/>
        <end position="567"/>
    </location>
</feature>
<evidence type="ECO:0008006" key="5">
    <source>
        <dbReference type="Google" id="ProtNLM"/>
    </source>
</evidence>
<feature type="compositionally biased region" description="Low complexity" evidence="2">
    <location>
        <begin position="94"/>
        <end position="117"/>
    </location>
</feature>
<dbReference type="RefSeq" id="XP_053018334.1">
    <property type="nucleotide sequence ID" value="XM_053167082.1"/>
</dbReference>
<feature type="compositionally biased region" description="Polar residues" evidence="2">
    <location>
        <begin position="671"/>
        <end position="683"/>
    </location>
</feature>
<feature type="region of interest" description="Disordered" evidence="2">
    <location>
        <begin position="366"/>
        <end position="449"/>
    </location>
</feature>
<feature type="region of interest" description="Disordered" evidence="2">
    <location>
        <begin position="586"/>
        <end position="692"/>
    </location>
</feature>
<dbReference type="PANTHER" id="PTHR38120:SF1">
    <property type="entry name" value="M PROTEIN, SEROTYPE 2.1"/>
    <property type="match status" value="1"/>
</dbReference>
<dbReference type="Proteomes" id="UP001164743">
    <property type="component" value="Chromosome 3A"/>
</dbReference>
<evidence type="ECO:0000313" key="4">
    <source>
        <dbReference type="Proteomes" id="UP001164743"/>
    </source>
</evidence>
<dbReference type="EMBL" id="CP110423">
    <property type="protein sequence ID" value="WAQ82779.1"/>
    <property type="molecule type" value="Genomic_DNA"/>
</dbReference>
<feature type="compositionally biased region" description="Basic and acidic residues" evidence="2">
    <location>
        <begin position="632"/>
        <end position="644"/>
    </location>
</feature>
<evidence type="ECO:0000256" key="1">
    <source>
        <dbReference type="SAM" id="Coils"/>
    </source>
</evidence>
<protein>
    <recommendedName>
        <fullName evidence="5">NUDE domain-containing protein</fullName>
    </recommendedName>
</protein>
<evidence type="ECO:0000313" key="3">
    <source>
        <dbReference type="EMBL" id="WAQ82779.1"/>
    </source>
</evidence>
<feature type="region of interest" description="Disordered" evidence="2">
    <location>
        <begin position="755"/>
        <end position="801"/>
    </location>
</feature>
<feature type="coiled-coil region" evidence="1">
    <location>
        <begin position="286"/>
        <end position="348"/>
    </location>
</feature>
<dbReference type="PANTHER" id="PTHR38120">
    <property type="entry name" value="EXPRESSED PROTEIN"/>
    <property type="match status" value="1"/>
</dbReference>
<dbReference type="GeneID" id="77807977"/>
<keyword evidence="4" id="KW-1185">Reference proteome</keyword>
<sequence length="833" mass="89422">MDSELTETLQICTCAVQLHDSLCDIAVISVSVVLAGLQSVPLFPPSFIAILAHRPPAIPIHSHIFPSHPSCAFIHLSVTLFIPPIMASSSPLRKSTASSTTSSPAKNPNPPTTTAAKRLSNMHPARSNSVNTHGSADELERERAKVSSLKALITAAEEKEADATAECANWRSKADQLASTIDRMEADLVEAQEIKTQYERTTKELEKLKAAHKELERTQFQQADEAEASKAAWAEEEANLRAQLSTSNAQLVTLQKQYAETTKADSVPSQPVSPIKSAMPAELPNRLEEEHTSAALKAELEALKAQQAANQTSMEQALASAETLKTQLADLERVNEQLMDDNESYQFLVGERTLMGGFDIKQLLRVDESESTPGPTPAPRRTSPSSSSTPSLEGVEEEDEDAEDDEDADAAIERAILESHGDGTRTTGAVEAGISKTTKPKRIPNRRNEPSGLGLDLAAELAQAEETEVHQGRKVELEERKKAKKINKDRDQEIKALQDTNKALVLYISKILDRISAHDGFEKVLSSDYNSPARQRTRSATTAHATSSDSQSAKGGLSNNASTAANPAAKRSSWLQYFGMRSPPAASNNIKPLRLGTGTSVTPGASAPSAGLSGGWAGVKEQPEPEEDDDEARARERRIAEMKLHGTFKADSTSPAESGKPKDATIRANRRSSSMYGHSQSATAAVEEKRRNSGEIAGASKLSLLPSIDSSLVPLTPAGLLKRTEEREKESKINLEKGQASGFTEIEIRGHRMRPSVARQSTTPNHPLSPAQSNFSVSPGRSASGPTPVVPAPAPGGIKGLKMTADLNTTAEPASEGLLARTARRISMMSGSK</sequence>
<gene>
    <name evidence="3" type="ORF">PtA15_3A143</name>
</gene>
<evidence type="ECO:0000256" key="2">
    <source>
        <dbReference type="SAM" id="MobiDB-lite"/>
    </source>
</evidence>
<feature type="compositionally biased region" description="Polar residues" evidence="2">
    <location>
        <begin position="758"/>
        <end position="781"/>
    </location>
</feature>
<reference evidence="3" key="1">
    <citation type="submission" date="2022-10" db="EMBL/GenBank/DDBJ databases">
        <title>Puccinia triticina Genome sequencing and assembly.</title>
        <authorList>
            <person name="Li C."/>
        </authorList>
    </citation>
    <scope>NUCLEOTIDE SEQUENCE</scope>
    <source>
        <strain evidence="3">Pt15</strain>
    </source>
</reference>
<feature type="compositionally biased region" description="Basic and acidic residues" evidence="2">
    <location>
        <begin position="411"/>
        <end position="423"/>
    </location>
</feature>
<name>A0ABY7CDL0_9BASI</name>
<feature type="compositionally biased region" description="Low complexity" evidence="2">
    <location>
        <begin position="379"/>
        <end position="391"/>
    </location>
</feature>
<accession>A0ABY7CDL0</accession>
<feature type="region of interest" description="Disordered" evidence="2">
    <location>
        <begin position="92"/>
        <end position="142"/>
    </location>
</feature>
<feature type="compositionally biased region" description="Low complexity" evidence="2">
    <location>
        <begin position="538"/>
        <end position="567"/>
    </location>
</feature>
<organism evidence="3 4">
    <name type="scientific">Puccinia triticina</name>
    <dbReference type="NCBI Taxonomy" id="208348"/>
    <lineage>
        <taxon>Eukaryota</taxon>
        <taxon>Fungi</taxon>
        <taxon>Dikarya</taxon>
        <taxon>Basidiomycota</taxon>
        <taxon>Pucciniomycotina</taxon>
        <taxon>Pucciniomycetes</taxon>
        <taxon>Pucciniales</taxon>
        <taxon>Pucciniaceae</taxon>
        <taxon>Puccinia</taxon>
    </lineage>
</organism>
<feature type="compositionally biased region" description="Acidic residues" evidence="2">
    <location>
        <begin position="394"/>
        <end position="410"/>
    </location>
</feature>